<gene>
    <name evidence="11" type="primary">pgeF</name>
    <name evidence="11" type="ORF">KME65_13115</name>
</gene>
<evidence type="ECO:0000256" key="5">
    <source>
        <dbReference type="ARBA" id="ARBA00022801"/>
    </source>
</evidence>
<dbReference type="InterPro" id="IPR038371">
    <property type="entry name" value="Cu_polyphenol_OxRdtase_sf"/>
</dbReference>
<evidence type="ECO:0000256" key="1">
    <source>
        <dbReference type="ARBA" id="ARBA00000553"/>
    </source>
</evidence>
<dbReference type="Gene3D" id="3.60.140.10">
    <property type="entry name" value="CNF1/YfiH-like putative cysteine hydrolases"/>
    <property type="match status" value="1"/>
</dbReference>
<evidence type="ECO:0000256" key="9">
    <source>
        <dbReference type="ARBA" id="ARBA00049893"/>
    </source>
</evidence>
<dbReference type="Pfam" id="PF02578">
    <property type="entry name" value="Cu-oxidase_4"/>
    <property type="match status" value="1"/>
</dbReference>
<keyword evidence="5" id="KW-0378">Hydrolase</keyword>
<comment type="similarity">
    <text evidence="2 10">Belongs to the purine nucleoside phosphorylase YfiH/LACC1 family.</text>
</comment>
<proteinExistence type="inferred from homology"/>
<keyword evidence="6" id="KW-0862">Zinc</keyword>
<dbReference type="AlphaFoldDB" id="A0A944MDH4"/>
<comment type="catalytic activity">
    <reaction evidence="9">
        <text>S-methyl-5'-thioadenosine + phosphate = 5-(methylsulfanyl)-alpha-D-ribose 1-phosphate + adenine</text>
        <dbReference type="Rhea" id="RHEA:11852"/>
        <dbReference type="ChEBI" id="CHEBI:16708"/>
        <dbReference type="ChEBI" id="CHEBI:17509"/>
        <dbReference type="ChEBI" id="CHEBI:43474"/>
        <dbReference type="ChEBI" id="CHEBI:58533"/>
        <dbReference type="EC" id="2.4.2.28"/>
    </reaction>
    <physiologicalReaction direction="left-to-right" evidence="9">
        <dbReference type="Rhea" id="RHEA:11853"/>
    </physiologicalReaction>
</comment>
<keyword evidence="4" id="KW-0479">Metal-binding</keyword>
<sequence length="243" mass="26176">MISLLWPAWPAPGNVRAVVTTRQGGCSAEPFASLNLADHVGDDPARVAQNRALIARECGLPKGPFWLEQVHGTRVVSPQSAGPGCRADAVYSDLPGVVCAVLTADCLPLLITDRMGREVCAVHAGWRGLAAGVIENAVRRFSSPAGELLAWLGPAIGPAAFEVGAEVRDAFIEHRLESGRLFTPNRPDHWLADLYGLARMRLADTGVGFVCGGDYCTLTQDELFFSYRRDGVTGRMAAMIWFE</sequence>
<keyword evidence="3" id="KW-0808">Transferase</keyword>
<dbReference type="GO" id="GO:0005507">
    <property type="term" value="F:copper ion binding"/>
    <property type="evidence" value="ECO:0007669"/>
    <property type="project" value="TreeGrafter"/>
</dbReference>
<dbReference type="GO" id="GO:0017061">
    <property type="term" value="F:S-methyl-5-thioadenosine phosphorylase activity"/>
    <property type="evidence" value="ECO:0007669"/>
    <property type="project" value="UniProtKB-EC"/>
</dbReference>
<protein>
    <recommendedName>
        <fullName evidence="10">Purine nucleoside phosphorylase</fullName>
    </recommendedName>
</protein>
<dbReference type="SUPFAM" id="SSF64438">
    <property type="entry name" value="CNF1/YfiH-like putative cysteine hydrolases"/>
    <property type="match status" value="1"/>
</dbReference>
<dbReference type="PANTHER" id="PTHR30616:SF2">
    <property type="entry name" value="PURINE NUCLEOSIDE PHOSPHORYLASE LACC1"/>
    <property type="match status" value="1"/>
</dbReference>
<dbReference type="PANTHER" id="PTHR30616">
    <property type="entry name" value="UNCHARACTERIZED PROTEIN YFIH"/>
    <property type="match status" value="1"/>
</dbReference>
<evidence type="ECO:0000313" key="11">
    <source>
        <dbReference type="EMBL" id="MBT2989888.1"/>
    </source>
</evidence>
<dbReference type="CDD" id="cd16833">
    <property type="entry name" value="YfiH"/>
    <property type="match status" value="1"/>
</dbReference>
<accession>A0A944MDH4</accession>
<comment type="catalytic activity">
    <reaction evidence="1">
        <text>inosine + phosphate = alpha-D-ribose 1-phosphate + hypoxanthine</text>
        <dbReference type="Rhea" id="RHEA:27646"/>
        <dbReference type="ChEBI" id="CHEBI:17368"/>
        <dbReference type="ChEBI" id="CHEBI:17596"/>
        <dbReference type="ChEBI" id="CHEBI:43474"/>
        <dbReference type="ChEBI" id="CHEBI:57720"/>
        <dbReference type="EC" id="2.4.2.1"/>
    </reaction>
    <physiologicalReaction direction="left-to-right" evidence="1">
        <dbReference type="Rhea" id="RHEA:27647"/>
    </physiologicalReaction>
</comment>
<dbReference type="Proteomes" id="UP000770889">
    <property type="component" value="Unassembled WGS sequence"/>
</dbReference>
<evidence type="ECO:0000256" key="3">
    <source>
        <dbReference type="ARBA" id="ARBA00022679"/>
    </source>
</evidence>
<evidence type="ECO:0000256" key="8">
    <source>
        <dbReference type="ARBA" id="ARBA00048968"/>
    </source>
</evidence>
<evidence type="ECO:0000256" key="4">
    <source>
        <dbReference type="ARBA" id="ARBA00022723"/>
    </source>
</evidence>
<evidence type="ECO:0000256" key="7">
    <source>
        <dbReference type="ARBA" id="ARBA00047989"/>
    </source>
</evidence>
<reference evidence="11 12" key="1">
    <citation type="submission" date="2021-05" db="EMBL/GenBank/DDBJ databases">
        <title>Genetic and Functional Diversity in Clade A Lucinid endosymbionts from the Bahamas.</title>
        <authorList>
            <person name="Giani N.M."/>
            <person name="Engel A.S."/>
            <person name="Campbell B.J."/>
        </authorList>
    </citation>
    <scope>NUCLEOTIDE SEQUENCE [LARGE SCALE GENOMIC DNA]</scope>
    <source>
        <strain evidence="11">LUC16012Gg_MoonRockCtena</strain>
    </source>
</reference>
<dbReference type="InterPro" id="IPR003730">
    <property type="entry name" value="Cu_polyphenol_OxRdtase"/>
</dbReference>
<comment type="catalytic activity">
    <reaction evidence="8">
        <text>adenosine + phosphate = alpha-D-ribose 1-phosphate + adenine</text>
        <dbReference type="Rhea" id="RHEA:27642"/>
        <dbReference type="ChEBI" id="CHEBI:16335"/>
        <dbReference type="ChEBI" id="CHEBI:16708"/>
        <dbReference type="ChEBI" id="CHEBI:43474"/>
        <dbReference type="ChEBI" id="CHEBI:57720"/>
        <dbReference type="EC" id="2.4.2.1"/>
    </reaction>
    <physiologicalReaction direction="left-to-right" evidence="8">
        <dbReference type="Rhea" id="RHEA:27643"/>
    </physiologicalReaction>
</comment>
<comment type="caution">
    <text evidence="11">The sequence shown here is derived from an EMBL/GenBank/DDBJ whole genome shotgun (WGS) entry which is preliminary data.</text>
</comment>
<dbReference type="GO" id="GO:0016787">
    <property type="term" value="F:hydrolase activity"/>
    <property type="evidence" value="ECO:0007669"/>
    <property type="project" value="UniProtKB-KW"/>
</dbReference>
<evidence type="ECO:0000256" key="6">
    <source>
        <dbReference type="ARBA" id="ARBA00022833"/>
    </source>
</evidence>
<name>A0A944MDH4_9GAMM</name>
<comment type="catalytic activity">
    <reaction evidence="7">
        <text>adenosine + H2O + H(+) = inosine + NH4(+)</text>
        <dbReference type="Rhea" id="RHEA:24408"/>
        <dbReference type="ChEBI" id="CHEBI:15377"/>
        <dbReference type="ChEBI" id="CHEBI:15378"/>
        <dbReference type="ChEBI" id="CHEBI:16335"/>
        <dbReference type="ChEBI" id="CHEBI:17596"/>
        <dbReference type="ChEBI" id="CHEBI:28938"/>
        <dbReference type="EC" id="3.5.4.4"/>
    </reaction>
    <physiologicalReaction direction="left-to-right" evidence="7">
        <dbReference type="Rhea" id="RHEA:24409"/>
    </physiologicalReaction>
</comment>
<dbReference type="InterPro" id="IPR011324">
    <property type="entry name" value="Cytotoxic_necrot_fac-like_cat"/>
</dbReference>
<evidence type="ECO:0000256" key="2">
    <source>
        <dbReference type="ARBA" id="ARBA00007353"/>
    </source>
</evidence>
<dbReference type="NCBIfam" id="TIGR00726">
    <property type="entry name" value="peptidoglycan editing factor PgeF"/>
    <property type="match status" value="1"/>
</dbReference>
<dbReference type="EMBL" id="JAHHGM010000011">
    <property type="protein sequence ID" value="MBT2989888.1"/>
    <property type="molecule type" value="Genomic_DNA"/>
</dbReference>
<evidence type="ECO:0000256" key="10">
    <source>
        <dbReference type="RuleBase" id="RU361274"/>
    </source>
</evidence>
<evidence type="ECO:0000313" key="12">
    <source>
        <dbReference type="Proteomes" id="UP000770889"/>
    </source>
</evidence>
<organism evidence="11 12">
    <name type="scientific">Candidatus Thiodiazotropha taylori</name>
    <dbReference type="NCBI Taxonomy" id="2792791"/>
    <lineage>
        <taxon>Bacteria</taxon>
        <taxon>Pseudomonadati</taxon>
        <taxon>Pseudomonadota</taxon>
        <taxon>Gammaproteobacteria</taxon>
        <taxon>Chromatiales</taxon>
        <taxon>Sedimenticolaceae</taxon>
        <taxon>Candidatus Thiodiazotropha</taxon>
    </lineage>
</organism>